<keyword evidence="3" id="KW-1185">Reference proteome</keyword>
<protein>
    <submittedName>
        <fullName evidence="2">Uncharacterized protein</fullName>
    </submittedName>
</protein>
<evidence type="ECO:0000256" key="1">
    <source>
        <dbReference type="SAM" id="MobiDB-lite"/>
    </source>
</evidence>
<proteinExistence type="predicted"/>
<feature type="region of interest" description="Disordered" evidence="1">
    <location>
        <begin position="14"/>
        <end position="61"/>
    </location>
</feature>
<dbReference type="Proteomes" id="UP000823388">
    <property type="component" value="Chromosome 3K"/>
</dbReference>
<sequence>MASLLGCLKMASLQAAASPRRRRPRVQAAASPRRRRPRVQAAASPRRRRPPPPPPSCIPLQAANCPRRRRWVRRLLPEQTGVREGRPLPRRVGVLGRRICARWCAGARTCVEVARRIRTLASVTFPFTSICRGQRATDSGIQLGPEWRRTGTLAWRKLRNILCGKSDLQYSGRFLRVLQRLCIPQRFRVRKDRVRYKPSTKEGTWRRFVCSFEVYRSEKHLFLFLLS</sequence>
<comment type="caution">
    <text evidence="2">The sequence shown here is derived from an EMBL/GenBank/DDBJ whole genome shotgun (WGS) entry which is preliminary data.</text>
</comment>
<dbReference type="AlphaFoldDB" id="A0A8T0V756"/>
<organism evidence="2 3">
    <name type="scientific">Panicum virgatum</name>
    <name type="common">Blackwell switchgrass</name>
    <dbReference type="NCBI Taxonomy" id="38727"/>
    <lineage>
        <taxon>Eukaryota</taxon>
        <taxon>Viridiplantae</taxon>
        <taxon>Streptophyta</taxon>
        <taxon>Embryophyta</taxon>
        <taxon>Tracheophyta</taxon>
        <taxon>Spermatophyta</taxon>
        <taxon>Magnoliopsida</taxon>
        <taxon>Liliopsida</taxon>
        <taxon>Poales</taxon>
        <taxon>Poaceae</taxon>
        <taxon>PACMAD clade</taxon>
        <taxon>Panicoideae</taxon>
        <taxon>Panicodae</taxon>
        <taxon>Paniceae</taxon>
        <taxon>Panicinae</taxon>
        <taxon>Panicum</taxon>
        <taxon>Panicum sect. Hiantes</taxon>
    </lineage>
</organism>
<evidence type="ECO:0000313" key="2">
    <source>
        <dbReference type="EMBL" id="KAG2629184.1"/>
    </source>
</evidence>
<evidence type="ECO:0000313" key="3">
    <source>
        <dbReference type="Proteomes" id="UP000823388"/>
    </source>
</evidence>
<reference evidence="2" key="1">
    <citation type="submission" date="2020-05" db="EMBL/GenBank/DDBJ databases">
        <title>WGS assembly of Panicum virgatum.</title>
        <authorList>
            <person name="Lovell J.T."/>
            <person name="Jenkins J."/>
            <person name="Shu S."/>
            <person name="Juenger T.E."/>
            <person name="Schmutz J."/>
        </authorList>
    </citation>
    <scope>NUCLEOTIDE SEQUENCE</scope>
    <source>
        <strain evidence="2">AP13</strain>
    </source>
</reference>
<gene>
    <name evidence="2" type="ORF">PVAP13_3KG422201</name>
</gene>
<name>A0A8T0V756_PANVG</name>
<accession>A0A8T0V756</accession>
<dbReference type="EMBL" id="CM029041">
    <property type="protein sequence ID" value="KAG2629184.1"/>
    <property type="molecule type" value="Genomic_DNA"/>
</dbReference>